<dbReference type="EnsemblBacteria" id="CAD76563">
    <property type="protein sequence ID" value="CAD76563"/>
    <property type="gene ID" value="RB9986"/>
</dbReference>
<reference evidence="1 2" key="1">
    <citation type="journal article" date="2003" name="Proc. Natl. Acad. Sci. U.S.A.">
        <title>Complete genome sequence of the marine planctomycete Pirellula sp. strain 1.</title>
        <authorList>
            <person name="Gloeckner F.O."/>
            <person name="Kube M."/>
            <person name="Bauer M."/>
            <person name="Teeling H."/>
            <person name="Lombardot T."/>
            <person name="Ludwig W."/>
            <person name="Gade D."/>
            <person name="Beck A."/>
            <person name="Borzym K."/>
            <person name="Heitmann K."/>
            <person name="Rabus R."/>
            <person name="Schlesner H."/>
            <person name="Amann R."/>
            <person name="Reinhardt R."/>
        </authorList>
    </citation>
    <scope>NUCLEOTIDE SEQUENCE [LARGE SCALE GENOMIC DNA]</scope>
    <source>
        <strain evidence="2">DSM 10527 / NCIMB 13988 / SH1</strain>
    </source>
</reference>
<keyword evidence="2" id="KW-1185">Reference proteome</keyword>
<dbReference type="InParanoid" id="Q7UKR9"/>
<protein>
    <submittedName>
        <fullName evidence="1">Uncharacterized protein</fullName>
    </submittedName>
</protein>
<dbReference type="OrthoDB" id="285558at2"/>
<proteinExistence type="predicted"/>
<dbReference type="STRING" id="243090.RB9986"/>
<dbReference type="PATRIC" id="fig|243090.15.peg.4808"/>
<gene>
    <name evidence="1" type="ordered locus">RB9986</name>
</gene>
<accession>Q7UKR9</accession>
<dbReference type="AlphaFoldDB" id="Q7UKR9"/>
<evidence type="ECO:0000313" key="1">
    <source>
        <dbReference type="EMBL" id="CAD76563.1"/>
    </source>
</evidence>
<dbReference type="Proteomes" id="UP000001025">
    <property type="component" value="Chromosome"/>
</dbReference>
<sequence>MKPGGLFASIQVQLNNGFPIVNSRSQNQFSIAKRMSSSRPFDPLRSRVAQAASTSPEQRVLVGLEHSELAFRVVEDGIRERDPHADEATVKRLLFERIELMRRMQNRALSEP</sequence>
<dbReference type="HOGENOM" id="CLU_2143864_0_0_0"/>
<organism evidence="1 2">
    <name type="scientific">Rhodopirellula baltica (strain DSM 10527 / NCIMB 13988 / SH1)</name>
    <dbReference type="NCBI Taxonomy" id="243090"/>
    <lineage>
        <taxon>Bacteria</taxon>
        <taxon>Pseudomonadati</taxon>
        <taxon>Planctomycetota</taxon>
        <taxon>Planctomycetia</taxon>
        <taxon>Pirellulales</taxon>
        <taxon>Pirellulaceae</taxon>
        <taxon>Rhodopirellula</taxon>
    </lineage>
</organism>
<dbReference type="EMBL" id="BX294150">
    <property type="protein sequence ID" value="CAD76563.1"/>
    <property type="molecule type" value="Genomic_DNA"/>
</dbReference>
<name>Q7UKR9_RHOBA</name>
<dbReference type="KEGG" id="rba:RB9986"/>
<evidence type="ECO:0000313" key="2">
    <source>
        <dbReference type="Proteomes" id="UP000001025"/>
    </source>
</evidence>